<evidence type="ECO:0000256" key="5">
    <source>
        <dbReference type="ARBA" id="ARBA00022989"/>
    </source>
</evidence>
<evidence type="ECO:0000256" key="6">
    <source>
        <dbReference type="ARBA" id="ARBA00023136"/>
    </source>
</evidence>
<protein>
    <submittedName>
        <fullName evidence="9">Magnesium transporter MgtC</fullName>
    </submittedName>
</protein>
<sequence length="221" mass="23978">MLAEWELMVRLGLAAVLGGLVGLERESHGRPAGFRTHLLVALGSALVMLVSVYPFERFRGLGFSVDPTRIAAQVVSGIGFLGAGTILREGANVRGLTTAASLWVVAGIGLAVGSGYYLGALLTTALVVIALFWLNRLEFRFIRTDHAVVAVRILDSPGRLAAVSGVMARHGLNIRGVEIEQEDDQHARLILTVHNHGRVPRLELLEELQRLEGVERTEFRS</sequence>
<evidence type="ECO:0000259" key="8">
    <source>
        <dbReference type="PROSITE" id="PS51671"/>
    </source>
</evidence>
<keyword evidence="5 7" id="KW-1133">Transmembrane helix</keyword>
<dbReference type="RefSeq" id="WP_198409780.1">
    <property type="nucleotide sequence ID" value="NZ_AP014924.1"/>
</dbReference>
<dbReference type="PATRIC" id="fig|1555112.3.peg.1783"/>
<evidence type="ECO:0000256" key="3">
    <source>
        <dbReference type="ARBA" id="ARBA00022475"/>
    </source>
</evidence>
<dbReference type="InterPro" id="IPR049177">
    <property type="entry name" value="MgtC_SapB_SrpB_YhiD_N"/>
</dbReference>
<name>A0A0K2SKH1_LIMPI</name>
<dbReference type="CDD" id="cd02116">
    <property type="entry name" value="ACT"/>
    <property type="match status" value="1"/>
</dbReference>
<dbReference type="KEGG" id="lpil:LIP_1749"/>
<proteinExistence type="inferred from homology"/>
<dbReference type="STRING" id="1555112.LIP_1749"/>
<feature type="transmembrane region" description="Helical" evidence="7">
    <location>
        <begin position="36"/>
        <end position="55"/>
    </location>
</feature>
<dbReference type="PANTHER" id="PTHR33778:SF1">
    <property type="entry name" value="MAGNESIUM TRANSPORTER YHID-RELATED"/>
    <property type="match status" value="1"/>
</dbReference>
<feature type="domain" description="ACT" evidence="8">
    <location>
        <begin position="148"/>
        <end position="221"/>
    </location>
</feature>
<evidence type="ECO:0000256" key="4">
    <source>
        <dbReference type="ARBA" id="ARBA00022692"/>
    </source>
</evidence>
<keyword evidence="3" id="KW-1003">Cell membrane</keyword>
<dbReference type="Pfam" id="PF01842">
    <property type="entry name" value="ACT"/>
    <property type="match status" value="1"/>
</dbReference>
<feature type="transmembrane region" description="Helical" evidence="7">
    <location>
        <begin position="116"/>
        <end position="134"/>
    </location>
</feature>
<dbReference type="PRINTS" id="PR01837">
    <property type="entry name" value="MGTCSAPBPROT"/>
</dbReference>
<dbReference type="GO" id="GO:0005886">
    <property type="term" value="C:plasma membrane"/>
    <property type="evidence" value="ECO:0007669"/>
    <property type="project" value="UniProtKB-SubCell"/>
</dbReference>
<dbReference type="InterPro" id="IPR003416">
    <property type="entry name" value="MgtC/SapB/SrpB/YhiD_fam"/>
</dbReference>
<dbReference type="PANTHER" id="PTHR33778">
    <property type="entry name" value="PROTEIN MGTC"/>
    <property type="match status" value="1"/>
</dbReference>
<reference evidence="10" key="1">
    <citation type="submission" date="2015-07" db="EMBL/GenBank/DDBJ databases">
        <title>Complete genome sequence and phylogenetic analysis of Limnochorda pilosa.</title>
        <authorList>
            <person name="Watanabe M."/>
            <person name="Kojima H."/>
            <person name="Fukui M."/>
        </authorList>
    </citation>
    <scope>NUCLEOTIDE SEQUENCE [LARGE SCALE GENOMIC DNA]</scope>
    <source>
        <strain evidence="10">HC45</strain>
    </source>
</reference>
<accession>A0A0K2SKH1</accession>
<organism evidence="9 10">
    <name type="scientific">Limnochorda pilosa</name>
    <dbReference type="NCBI Taxonomy" id="1555112"/>
    <lineage>
        <taxon>Bacteria</taxon>
        <taxon>Bacillati</taxon>
        <taxon>Bacillota</taxon>
        <taxon>Limnochordia</taxon>
        <taxon>Limnochordales</taxon>
        <taxon>Limnochordaceae</taxon>
        <taxon>Limnochorda</taxon>
    </lineage>
</organism>
<dbReference type="Pfam" id="PF02308">
    <property type="entry name" value="MgtC"/>
    <property type="match status" value="1"/>
</dbReference>
<dbReference type="InterPro" id="IPR045865">
    <property type="entry name" value="ACT-like_dom_sf"/>
</dbReference>
<evidence type="ECO:0000256" key="7">
    <source>
        <dbReference type="SAM" id="Phobius"/>
    </source>
</evidence>
<dbReference type="SUPFAM" id="SSF55021">
    <property type="entry name" value="ACT-like"/>
    <property type="match status" value="1"/>
</dbReference>
<keyword evidence="10" id="KW-1185">Reference proteome</keyword>
<feature type="transmembrane region" description="Helical" evidence="7">
    <location>
        <begin position="67"/>
        <end position="86"/>
    </location>
</feature>
<dbReference type="Proteomes" id="UP000065807">
    <property type="component" value="Chromosome"/>
</dbReference>
<dbReference type="PROSITE" id="PS51671">
    <property type="entry name" value="ACT"/>
    <property type="match status" value="1"/>
</dbReference>
<keyword evidence="4 7" id="KW-0812">Transmembrane</keyword>
<evidence type="ECO:0000256" key="2">
    <source>
        <dbReference type="ARBA" id="ARBA00009298"/>
    </source>
</evidence>
<dbReference type="EMBL" id="AP014924">
    <property type="protein sequence ID" value="BAS27595.1"/>
    <property type="molecule type" value="Genomic_DNA"/>
</dbReference>
<comment type="similarity">
    <text evidence="2">Belongs to the MgtC/SapB family.</text>
</comment>
<evidence type="ECO:0000313" key="9">
    <source>
        <dbReference type="EMBL" id="BAS27595.1"/>
    </source>
</evidence>
<keyword evidence="6 7" id="KW-0472">Membrane</keyword>
<comment type="subcellular location">
    <subcellularLocation>
        <location evidence="1">Cell membrane</location>
        <topology evidence="1">Multi-pass membrane protein</topology>
    </subcellularLocation>
</comment>
<gene>
    <name evidence="9" type="ORF">LIP_1749</name>
</gene>
<evidence type="ECO:0000313" key="10">
    <source>
        <dbReference type="Proteomes" id="UP000065807"/>
    </source>
</evidence>
<evidence type="ECO:0000256" key="1">
    <source>
        <dbReference type="ARBA" id="ARBA00004651"/>
    </source>
</evidence>
<dbReference type="InterPro" id="IPR002912">
    <property type="entry name" value="ACT_dom"/>
</dbReference>
<dbReference type="Gene3D" id="3.30.70.260">
    <property type="match status" value="1"/>
</dbReference>
<dbReference type="AlphaFoldDB" id="A0A0K2SKH1"/>
<reference evidence="10" key="2">
    <citation type="journal article" date="2016" name="Int. J. Syst. Evol. Microbiol.">
        <title>Complete genome sequence and cell structure of Limnochorda pilosa, a Gram-negative spore-former within the phylum Firmicutes.</title>
        <authorList>
            <person name="Watanabe M."/>
            <person name="Kojima H."/>
            <person name="Fukui M."/>
        </authorList>
    </citation>
    <scope>NUCLEOTIDE SEQUENCE [LARGE SCALE GENOMIC DNA]</scope>
    <source>
        <strain evidence="10">HC45</strain>
    </source>
</reference>